<comment type="caution">
    <text evidence="1">The sequence shown here is derived from an EMBL/GenBank/DDBJ whole genome shotgun (WGS) entry which is preliminary data.</text>
</comment>
<dbReference type="Proteomes" id="UP000636453">
    <property type="component" value="Unassembled WGS sequence"/>
</dbReference>
<proteinExistence type="predicted"/>
<reference evidence="1" key="2">
    <citation type="submission" date="2020-09" db="EMBL/GenBank/DDBJ databases">
        <authorList>
            <person name="Sun Q."/>
            <person name="Kim S."/>
        </authorList>
    </citation>
    <scope>NUCLEOTIDE SEQUENCE</scope>
    <source>
        <strain evidence="1">KCTC 32020</strain>
    </source>
</reference>
<dbReference type="RefSeq" id="WP_386112794.1">
    <property type="nucleotide sequence ID" value="NZ_JBHRUD010000001.1"/>
</dbReference>
<gene>
    <name evidence="1" type="ORF">GCM10007167_26830</name>
</gene>
<protein>
    <submittedName>
        <fullName evidence="1">Uncharacterized protein</fullName>
    </submittedName>
</protein>
<name>A0A918ZAT6_9GAMM</name>
<keyword evidence="2" id="KW-1185">Reference proteome</keyword>
<evidence type="ECO:0000313" key="2">
    <source>
        <dbReference type="Proteomes" id="UP000636453"/>
    </source>
</evidence>
<organism evidence="1 2">
    <name type="scientific">Vulcaniibacterium thermophilum</name>
    <dbReference type="NCBI Taxonomy" id="1169913"/>
    <lineage>
        <taxon>Bacteria</taxon>
        <taxon>Pseudomonadati</taxon>
        <taxon>Pseudomonadota</taxon>
        <taxon>Gammaproteobacteria</taxon>
        <taxon>Lysobacterales</taxon>
        <taxon>Lysobacteraceae</taxon>
        <taxon>Vulcaniibacterium</taxon>
    </lineage>
</organism>
<reference evidence="1" key="1">
    <citation type="journal article" date="2014" name="Int. J. Syst. Evol. Microbiol.">
        <title>Complete genome sequence of Corynebacterium casei LMG S-19264T (=DSM 44701T), isolated from a smear-ripened cheese.</title>
        <authorList>
            <consortium name="US DOE Joint Genome Institute (JGI-PGF)"/>
            <person name="Walter F."/>
            <person name="Albersmeier A."/>
            <person name="Kalinowski J."/>
            <person name="Ruckert C."/>
        </authorList>
    </citation>
    <scope>NUCLEOTIDE SEQUENCE</scope>
    <source>
        <strain evidence="1">KCTC 32020</strain>
    </source>
</reference>
<sequence length="198" mass="21792">MKRGLGMLLVSVALLAAGCRRPPEGEALPVVRPFPLRVGHTAVVQFRIEPLRRDYGAPLLIGLRAPDPPGDVDASADEAEARFDSIRLRLRLWRRTPQGWQPVRLTQDVFVPAIRDWRTVPLENGVTVGAHEVSVDEVAFQAKGLSADPAYSYLTSYSRLVMPAAGLYRLEATLLDRGRAPATGWPVELFVSHPLPAK</sequence>
<evidence type="ECO:0000313" key="1">
    <source>
        <dbReference type="EMBL" id="GHE43686.1"/>
    </source>
</evidence>
<dbReference type="EMBL" id="BNCF01000020">
    <property type="protein sequence ID" value="GHE43686.1"/>
    <property type="molecule type" value="Genomic_DNA"/>
</dbReference>
<accession>A0A918ZAT6</accession>
<dbReference type="AlphaFoldDB" id="A0A918ZAT6"/>
<dbReference type="PROSITE" id="PS51257">
    <property type="entry name" value="PROKAR_LIPOPROTEIN"/>
    <property type="match status" value="1"/>
</dbReference>